<dbReference type="InterPro" id="IPR029058">
    <property type="entry name" value="AB_hydrolase_fold"/>
</dbReference>
<dbReference type="Gene3D" id="3.40.50.1820">
    <property type="entry name" value="alpha/beta hydrolase"/>
    <property type="match status" value="1"/>
</dbReference>
<accession>A0A401QUG5</accession>
<protein>
    <submittedName>
        <fullName evidence="3">Thioesterase</fullName>
    </submittedName>
</protein>
<sequence length="250" mass="27036">MSPSTDWIRLGPEPVLPRLHLLCFPHAGGSAAGCLNWATAAPPGMRITAVQPPGRDSRVAEPPLRSAQAVAEALGPALADRDDTVPWAFFGHSLGALLAFETAHWLLQRGIPGPRILVVASAPAPHLPRSSPPLHHLPGPDLLKALEHLGGLPPSLANNPRLARLWLPRIRTDLEIYDTYVPRQRAPLPCPITAFAATEDRLVPVPEVAQWHRHTTGHWSLRVSPGDHFFVHADPAPVLAAALSEEARRP</sequence>
<dbReference type="RefSeq" id="WP_045787975.1">
    <property type="nucleotide sequence ID" value="NZ_BHXC01000006.1"/>
</dbReference>
<comment type="caution">
    <text evidence="3">The sequence shown here is derived from an EMBL/GenBank/DDBJ whole genome shotgun (WGS) entry which is preliminary data.</text>
</comment>
<dbReference type="GO" id="GO:0008610">
    <property type="term" value="P:lipid biosynthetic process"/>
    <property type="evidence" value="ECO:0007669"/>
    <property type="project" value="TreeGrafter"/>
</dbReference>
<dbReference type="InterPro" id="IPR012223">
    <property type="entry name" value="TEII"/>
</dbReference>
<dbReference type="EMBL" id="BHXC01000006">
    <property type="protein sequence ID" value="GCB89059.1"/>
    <property type="molecule type" value="Genomic_DNA"/>
</dbReference>
<dbReference type="PANTHER" id="PTHR11487">
    <property type="entry name" value="THIOESTERASE"/>
    <property type="match status" value="1"/>
</dbReference>
<evidence type="ECO:0000256" key="1">
    <source>
        <dbReference type="ARBA" id="ARBA00007169"/>
    </source>
</evidence>
<evidence type="ECO:0000313" key="3">
    <source>
        <dbReference type="EMBL" id="GCB89059.1"/>
    </source>
</evidence>
<reference evidence="3 4" key="1">
    <citation type="journal article" date="2019" name="Microbiol. Resour. Announc.">
        <title>Draft Genome Sequence of the Most Traditional epsilon-Poly-l-Lysine Producer, Streptomyces albulus NBRC14147.</title>
        <authorList>
            <person name="Yamanaka K."/>
            <person name="Hamano Y."/>
        </authorList>
    </citation>
    <scope>NUCLEOTIDE SEQUENCE [LARGE SCALE GENOMIC DNA]</scope>
    <source>
        <strain evidence="3 4">NBRC 14147</strain>
    </source>
</reference>
<dbReference type="Pfam" id="PF00975">
    <property type="entry name" value="Thioesterase"/>
    <property type="match status" value="1"/>
</dbReference>
<proteinExistence type="inferred from homology"/>
<dbReference type="AlphaFoldDB" id="A0A401QUG5"/>
<dbReference type="PANTHER" id="PTHR11487:SF0">
    <property type="entry name" value="S-ACYL FATTY ACID SYNTHASE THIOESTERASE, MEDIUM CHAIN"/>
    <property type="match status" value="1"/>
</dbReference>
<feature type="domain" description="Thioesterase" evidence="2">
    <location>
        <begin position="20"/>
        <end position="233"/>
    </location>
</feature>
<evidence type="ECO:0000259" key="2">
    <source>
        <dbReference type="Pfam" id="PF00975"/>
    </source>
</evidence>
<organism evidence="3 4">
    <name type="scientific">Streptomyces noursei</name>
    <name type="common">Streptomyces albulus</name>
    <dbReference type="NCBI Taxonomy" id="1971"/>
    <lineage>
        <taxon>Bacteria</taxon>
        <taxon>Bacillati</taxon>
        <taxon>Actinomycetota</taxon>
        <taxon>Actinomycetes</taxon>
        <taxon>Kitasatosporales</taxon>
        <taxon>Streptomycetaceae</taxon>
        <taxon>Streptomyces</taxon>
    </lineage>
</organism>
<dbReference type="Proteomes" id="UP000288351">
    <property type="component" value="Unassembled WGS sequence"/>
</dbReference>
<gene>
    <name evidence="3" type="ORF">SALB_01732</name>
</gene>
<dbReference type="InterPro" id="IPR001031">
    <property type="entry name" value="Thioesterase"/>
</dbReference>
<dbReference type="SUPFAM" id="SSF53474">
    <property type="entry name" value="alpha/beta-Hydrolases"/>
    <property type="match status" value="1"/>
</dbReference>
<evidence type="ECO:0000313" key="4">
    <source>
        <dbReference type="Proteomes" id="UP000288351"/>
    </source>
</evidence>
<comment type="similarity">
    <text evidence="1">Belongs to the thioesterase family.</text>
</comment>
<name>A0A401QUG5_STRNR</name>